<protein>
    <submittedName>
        <fullName evidence="5">Class I SAM-dependent methyltransferase</fullName>
    </submittedName>
</protein>
<evidence type="ECO:0000259" key="4">
    <source>
        <dbReference type="Pfam" id="PF08241"/>
    </source>
</evidence>
<dbReference type="CDD" id="cd02440">
    <property type="entry name" value="AdoMet_MTases"/>
    <property type="match status" value="1"/>
</dbReference>
<dbReference type="EMBL" id="QXIR01000019">
    <property type="protein sequence ID" value="RIW32024.1"/>
    <property type="molecule type" value="Genomic_DNA"/>
</dbReference>
<feature type="domain" description="Methyltransferase type 11" evidence="4">
    <location>
        <begin position="40"/>
        <end position="131"/>
    </location>
</feature>
<comment type="similarity">
    <text evidence="1">Belongs to the methyltransferase superfamily.</text>
</comment>
<dbReference type="Pfam" id="PF08241">
    <property type="entry name" value="Methyltransf_11"/>
    <property type="match status" value="1"/>
</dbReference>
<evidence type="ECO:0000313" key="6">
    <source>
        <dbReference type="Proteomes" id="UP000265801"/>
    </source>
</evidence>
<dbReference type="Proteomes" id="UP000265801">
    <property type="component" value="Unassembled WGS sequence"/>
</dbReference>
<evidence type="ECO:0000256" key="1">
    <source>
        <dbReference type="ARBA" id="ARBA00008361"/>
    </source>
</evidence>
<dbReference type="RefSeq" id="WP_119547745.1">
    <property type="nucleotide sequence ID" value="NZ_QXIR01000019.1"/>
</dbReference>
<evidence type="ECO:0000256" key="3">
    <source>
        <dbReference type="ARBA" id="ARBA00022679"/>
    </source>
</evidence>
<keyword evidence="6" id="KW-1185">Reference proteome</keyword>
<dbReference type="AlphaFoldDB" id="A0A3A1QVJ5"/>
<keyword evidence="3 5" id="KW-0808">Transferase</keyword>
<organism evidence="5 6">
    <name type="scientific">Bacillus salacetis</name>
    <dbReference type="NCBI Taxonomy" id="2315464"/>
    <lineage>
        <taxon>Bacteria</taxon>
        <taxon>Bacillati</taxon>
        <taxon>Bacillota</taxon>
        <taxon>Bacilli</taxon>
        <taxon>Bacillales</taxon>
        <taxon>Bacillaceae</taxon>
        <taxon>Bacillus</taxon>
    </lineage>
</organism>
<sequence>MITEFHGRSRDYAIGRPSYPREILQLLKEKGINERCTIADIGAGTGLLTKILAETGSQVLAIEPNGEMLKEGRDYCFYDNNIEFVHAAAEETGLKDNSVDLITIAQAFHWFDKKKCKVEFQRILKEDGCVMIVFNEMRMDGRLPEEYTGLLHRFKVKENAGISDLDPDEEKMKFFGKAYTKSLYDYEHTLTEEAFVGGALSLSYTPSKTDERYGEFIEALRQLYKKHEQEGMITLRYKTEVCLCGFSKENFSI</sequence>
<dbReference type="InterPro" id="IPR051052">
    <property type="entry name" value="Diverse_substrate_MTase"/>
</dbReference>
<evidence type="ECO:0000256" key="2">
    <source>
        <dbReference type="ARBA" id="ARBA00022603"/>
    </source>
</evidence>
<proteinExistence type="inferred from homology"/>
<dbReference type="GO" id="GO:0032259">
    <property type="term" value="P:methylation"/>
    <property type="evidence" value="ECO:0007669"/>
    <property type="project" value="UniProtKB-KW"/>
</dbReference>
<dbReference type="InterPro" id="IPR029063">
    <property type="entry name" value="SAM-dependent_MTases_sf"/>
</dbReference>
<name>A0A3A1QVJ5_9BACI</name>
<dbReference type="Gene3D" id="3.40.50.150">
    <property type="entry name" value="Vaccinia Virus protein VP39"/>
    <property type="match status" value="1"/>
</dbReference>
<dbReference type="GO" id="GO:0008757">
    <property type="term" value="F:S-adenosylmethionine-dependent methyltransferase activity"/>
    <property type="evidence" value="ECO:0007669"/>
    <property type="project" value="InterPro"/>
</dbReference>
<dbReference type="InterPro" id="IPR013216">
    <property type="entry name" value="Methyltransf_11"/>
</dbReference>
<dbReference type="OrthoDB" id="9797252at2"/>
<accession>A0A3A1QVJ5</accession>
<dbReference type="PANTHER" id="PTHR44942:SF4">
    <property type="entry name" value="METHYLTRANSFERASE TYPE 11 DOMAIN-CONTAINING PROTEIN"/>
    <property type="match status" value="1"/>
</dbReference>
<dbReference type="PANTHER" id="PTHR44942">
    <property type="entry name" value="METHYLTRANSF_11 DOMAIN-CONTAINING PROTEIN"/>
    <property type="match status" value="1"/>
</dbReference>
<gene>
    <name evidence="5" type="ORF">D3H55_14200</name>
</gene>
<reference evidence="5 6" key="1">
    <citation type="submission" date="2018-09" db="EMBL/GenBank/DDBJ databases">
        <title>Bacillus saliacetes sp. nov., isolated from Thai shrimp paste (Ka-pi).</title>
        <authorList>
            <person name="Daroonpunt R."/>
            <person name="Tanasupawat S."/>
            <person name="Yiamsombut S."/>
        </authorList>
    </citation>
    <scope>NUCLEOTIDE SEQUENCE [LARGE SCALE GENOMIC DNA]</scope>
    <source>
        <strain evidence="5 6">SKP7-4</strain>
    </source>
</reference>
<keyword evidence="2 5" id="KW-0489">Methyltransferase</keyword>
<comment type="caution">
    <text evidence="5">The sequence shown here is derived from an EMBL/GenBank/DDBJ whole genome shotgun (WGS) entry which is preliminary data.</text>
</comment>
<evidence type="ECO:0000313" key="5">
    <source>
        <dbReference type="EMBL" id="RIW32024.1"/>
    </source>
</evidence>
<dbReference type="SUPFAM" id="SSF53335">
    <property type="entry name" value="S-adenosyl-L-methionine-dependent methyltransferases"/>
    <property type="match status" value="1"/>
</dbReference>